<accession>A0ABP9RL70</accession>
<dbReference type="Gene3D" id="3.30.530.20">
    <property type="match status" value="1"/>
</dbReference>
<reference evidence="2" key="1">
    <citation type="journal article" date="2019" name="Int. J. Syst. Evol. Microbiol.">
        <title>The Global Catalogue of Microorganisms (GCM) 10K type strain sequencing project: providing services to taxonomists for standard genome sequencing and annotation.</title>
        <authorList>
            <consortium name="The Broad Institute Genomics Platform"/>
            <consortium name="The Broad Institute Genome Sequencing Center for Infectious Disease"/>
            <person name="Wu L."/>
            <person name="Ma J."/>
        </authorList>
    </citation>
    <scope>NUCLEOTIDE SEQUENCE [LARGE SCALE GENOMIC DNA]</scope>
    <source>
        <strain evidence="2">JCM 18304</strain>
    </source>
</reference>
<comment type="caution">
    <text evidence="1">The sequence shown here is derived from an EMBL/GenBank/DDBJ whole genome shotgun (WGS) entry which is preliminary data.</text>
</comment>
<organism evidence="1 2">
    <name type="scientific">Rugosimonospora acidiphila</name>
    <dbReference type="NCBI Taxonomy" id="556531"/>
    <lineage>
        <taxon>Bacteria</taxon>
        <taxon>Bacillati</taxon>
        <taxon>Actinomycetota</taxon>
        <taxon>Actinomycetes</taxon>
        <taxon>Micromonosporales</taxon>
        <taxon>Micromonosporaceae</taxon>
        <taxon>Rugosimonospora</taxon>
    </lineage>
</organism>
<keyword evidence="2" id="KW-1185">Reference proteome</keyword>
<dbReference type="InterPro" id="IPR023393">
    <property type="entry name" value="START-like_dom_sf"/>
</dbReference>
<dbReference type="RefSeq" id="WP_345626155.1">
    <property type="nucleotide sequence ID" value="NZ_BAABJQ010000002.1"/>
</dbReference>
<dbReference type="CDD" id="cd07814">
    <property type="entry name" value="SRPBCC_CalC_Aha1-like"/>
    <property type="match status" value="1"/>
</dbReference>
<evidence type="ECO:0008006" key="3">
    <source>
        <dbReference type="Google" id="ProtNLM"/>
    </source>
</evidence>
<name>A0ABP9RL70_9ACTN</name>
<proteinExistence type="predicted"/>
<evidence type="ECO:0000313" key="2">
    <source>
        <dbReference type="Proteomes" id="UP001501570"/>
    </source>
</evidence>
<protein>
    <recommendedName>
        <fullName evidence="3">SRPBCC domain-containing protein</fullName>
    </recommendedName>
</protein>
<dbReference type="SUPFAM" id="SSF55961">
    <property type="entry name" value="Bet v1-like"/>
    <property type="match status" value="1"/>
</dbReference>
<sequence length="293" mass="32718">MSESGPATGLFASTDAGTVRVGIRSPRPPSEVWPALYEVDRVAQWFGTLDRPWRAGQASRVDFGDGDFFDIGTVAVVPGESITFDWSFLSIGTTARVRWQVIPATASAAGNDRIAGTEVLVEDRQPGRTPAEADELLSGWTDFFERLSRHLATGQRTRYDTRDDIDGSVTLTGHAPRLAEPDTIHRWLPIATDGFVPRWFFIVDEDGPRRFRVDAWQAEPDGVSFVVEVPEALRATEARIWLRRTDSDWHLSFRHAGWARLGLPDRQARVLRGRFTAAWVTALRDARELMGSA</sequence>
<dbReference type="Proteomes" id="UP001501570">
    <property type="component" value="Unassembled WGS sequence"/>
</dbReference>
<gene>
    <name evidence="1" type="ORF">GCM10023322_07820</name>
</gene>
<evidence type="ECO:0000313" key="1">
    <source>
        <dbReference type="EMBL" id="GAA5179047.1"/>
    </source>
</evidence>
<dbReference type="EMBL" id="BAABJQ010000002">
    <property type="protein sequence ID" value="GAA5179047.1"/>
    <property type="molecule type" value="Genomic_DNA"/>
</dbReference>